<keyword evidence="1" id="KW-1133">Transmembrane helix</keyword>
<dbReference type="AlphaFoldDB" id="A0A1X6Z0A1"/>
<dbReference type="GO" id="GO:0004190">
    <property type="term" value="F:aspartic-type endopeptidase activity"/>
    <property type="evidence" value="ECO:0007669"/>
    <property type="project" value="InterPro"/>
</dbReference>
<sequence length="180" mass="19391">MAGFLTPDLALPARTAMIFAPFVLPLCAHVTWTDLSAMRIANRAVVALVLVFVLIGPLVMPLDAYGWRLVTMVVTLGITMLFYAGGAMGGGDAKFIPAAAPFVAPPDLLYVLILFCALLLTGFATHRLARATALRRLAPGWQSWEARSAEGTKARWLRAPFPMGFPLAGTLAFYLILAMI</sequence>
<evidence type="ECO:0000256" key="1">
    <source>
        <dbReference type="SAM" id="Phobius"/>
    </source>
</evidence>
<dbReference type="InterPro" id="IPR000045">
    <property type="entry name" value="Prepilin_IV_endopep_pep"/>
</dbReference>
<dbReference type="Pfam" id="PF01478">
    <property type="entry name" value="Peptidase_A24"/>
    <property type="match status" value="1"/>
</dbReference>
<dbReference type="Gene3D" id="1.20.120.1220">
    <property type="match status" value="1"/>
</dbReference>
<dbReference type="GO" id="GO:0016020">
    <property type="term" value="C:membrane"/>
    <property type="evidence" value="ECO:0007669"/>
    <property type="project" value="InterPro"/>
</dbReference>
<dbReference type="OrthoDB" id="7709484at2"/>
<keyword evidence="1" id="KW-0472">Membrane</keyword>
<evidence type="ECO:0000313" key="3">
    <source>
        <dbReference type="EMBL" id="SLN37008.1"/>
    </source>
</evidence>
<keyword evidence="4" id="KW-1185">Reference proteome</keyword>
<protein>
    <submittedName>
        <fullName evidence="3">Type IV leader peptidase family protein</fullName>
    </submittedName>
</protein>
<accession>A0A1X6Z0A1</accession>
<proteinExistence type="predicted"/>
<name>A0A1X6Z0A1_9RHOB</name>
<feature type="domain" description="Prepilin type IV endopeptidase peptidase" evidence="2">
    <location>
        <begin position="23"/>
        <end position="119"/>
    </location>
</feature>
<evidence type="ECO:0000313" key="4">
    <source>
        <dbReference type="Proteomes" id="UP000193963"/>
    </source>
</evidence>
<feature type="transmembrane region" description="Helical" evidence="1">
    <location>
        <begin position="108"/>
        <end position="129"/>
    </location>
</feature>
<feature type="transmembrane region" description="Helical" evidence="1">
    <location>
        <begin position="69"/>
        <end position="88"/>
    </location>
</feature>
<dbReference type="RefSeq" id="WP_085887497.1">
    <property type="nucleotide sequence ID" value="NZ_FWFN01000003.1"/>
</dbReference>
<organism evidence="3 4">
    <name type="scientific">Pseudooceanicola marinus</name>
    <dbReference type="NCBI Taxonomy" id="396013"/>
    <lineage>
        <taxon>Bacteria</taxon>
        <taxon>Pseudomonadati</taxon>
        <taxon>Pseudomonadota</taxon>
        <taxon>Alphaproteobacteria</taxon>
        <taxon>Rhodobacterales</taxon>
        <taxon>Paracoccaceae</taxon>
        <taxon>Pseudooceanicola</taxon>
    </lineage>
</organism>
<feature type="transmembrane region" description="Helical" evidence="1">
    <location>
        <begin position="44"/>
        <end position="62"/>
    </location>
</feature>
<gene>
    <name evidence="3" type="ORF">PSM7751_01615</name>
</gene>
<reference evidence="3 4" key="1">
    <citation type="submission" date="2017-03" db="EMBL/GenBank/DDBJ databases">
        <authorList>
            <person name="Afonso C.L."/>
            <person name="Miller P.J."/>
            <person name="Scott M.A."/>
            <person name="Spackman E."/>
            <person name="Goraichik I."/>
            <person name="Dimitrov K.M."/>
            <person name="Suarez D.L."/>
            <person name="Swayne D.E."/>
        </authorList>
    </citation>
    <scope>NUCLEOTIDE SEQUENCE [LARGE SCALE GENOMIC DNA]</scope>
    <source>
        <strain evidence="3 4">CECT 7751</strain>
    </source>
</reference>
<keyword evidence="1" id="KW-0812">Transmembrane</keyword>
<dbReference type="EMBL" id="FWFN01000003">
    <property type="protein sequence ID" value="SLN37008.1"/>
    <property type="molecule type" value="Genomic_DNA"/>
</dbReference>
<evidence type="ECO:0000259" key="2">
    <source>
        <dbReference type="Pfam" id="PF01478"/>
    </source>
</evidence>
<feature type="transmembrane region" description="Helical" evidence="1">
    <location>
        <begin position="156"/>
        <end position="177"/>
    </location>
</feature>
<feature type="transmembrane region" description="Helical" evidence="1">
    <location>
        <begin position="12"/>
        <end position="32"/>
    </location>
</feature>
<dbReference type="Proteomes" id="UP000193963">
    <property type="component" value="Unassembled WGS sequence"/>
</dbReference>